<organism evidence="1">
    <name type="scientific">viral metagenome</name>
    <dbReference type="NCBI Taxonomy" id="1070528"/>
    <lineage>
        <taxon>unclassified sequences</taxon>
        <taxon>metagenomes</taxon>
        <taxon>organismal metagenomes</taxon>
    </lineage>
</organism>
<dbReference type="EMBL" id="MT144075">
    <property type="protein sequence ID" value="QJA48200.1"/>
    <property type="molecule type" value="Genomic_DNA"/>
</dbReference>
<proteinExistence type="predicted"/>
<dbReference type="Gene3D" id="3.40.91.30">
    <property type="match status" value="1"/>
</dbReference>
<dbReference type="Pfam" id="PF06356">
    <property type="entry name" value="DUF1064"/>
    <property type="match status" value="1"/>
</dbReference>
<evidence type="ECO:0000313" key="2">
    <source>
        <dbReference type="EMBL" id="QJI02335.1"/>
    </source>
</evidence>
<dbReference type="InterPro" id="IPR009414">
    <property type="entry name" value="DUF1064"/>
</dbReference>
<dbReference type="AlphaFoldDB" id="A0A6H1ZLX4"/>
<evidence type="ECO:0008006" key="3">
    <source>
        <dbReference type="Google" id="ProtNLM"/>
    </source>
</evidence>
<evidence type="ECO:0000313" key="1">
    <source>
        <dbReference type="EMBL" id="QJA48200.1"/>
    </source>
</evidence>
<dbReference type="EMBL" id="MT144993">
    <property type="protein sequence ID" value="QJI02335.1"/>
    <property type="molecule type" value="Genomic_DNA"/>
</dbReference>
<gene>
    <name evidence="1" type="ORF">TM448A00866_0015</name>
    <name evidence="2" type="ORF">TM448B03125_0003</name>
</gene>
<accession>A0A6H1ZLX4</accession>
<sequence>MNYKNTKQGKRADLGNVFFRSGWEANYARYLEWRKKNGDIAEWDYEVDEFQFPVKRGTRFYLTDFKVTLLDGSVEYHEVKGFMTQKANTALKRMAKYYPDIKIELIDGKRYAAIVRQVGKIIKSWE</sequence>
<reference evidence="1" key="1">
    <citation type="submission" date="2020-03" db="EMBL/GenBank/DDBJ databases">
        <title>The deep terrestrial virosphere.</title>
        <authorList>
            <person name="Holmfeldt K."/>
            <person name="Nilsson E."/>
            <person name="Simone D."/>
            <person name="Lopez-Fernandez M."/>
            <person name="Wu X."/>
            <person name="de Brujin I."/>
            <person name="Lundin D."/>
            <person name="Andersson A."/>
            <person name="Bertilsson S."/>
            <person name="Dopson M."/>
        </authorList>
    </citation>
    <scope>NUCLEOTIDE SEQUENCE</scope>
    <source>
        <strain evidence="1">TM448A00866</strain>
        <strain evidence="2">TM448B03125</strain>
    </source>
</reference>
<protein>
    <recommendedName>
        <fullName evidence="3">DUF1064 domain-containing protein</fullName>
    </recommendedName>
</protein>
<name>A0A6H1ZLX4_9ZZZZ</name>